<sequence>MWCDLPVNPGPSRAAPLRLVRPAIVEQHGAVLAGGAAGAGGAFEAGLALDPQQREVVERVAAGADPALLVLGAPGTGKTSVVVEAVVAALADGDLAPEDVLVVAASRRAAAELRDRLSARLQRTSGQAMVRTAASAAFAVLRARASLLGEPPPTLISGPEQDMLLSELLAGHAAGDGVPLDWPPSVPPEALGLRAFRDELRDLLMRAAERGLAPVDLAELGERHARPAWVAAAAVYQEYLDVTLLRTATPDLGSRYDPAVVVEEAAEALLAWDDEVAAAPRPGWRLVVVDDHHESTAATARLLRVLADGGARLALFADPDSAVQTFRGASPALVARATVDGGGPGELGAQRLVLGTVWRHGARLREVASAVAGRVGTQGAVVHRRAPARDGAPGHVRVAILPSAAQESAYVAHALRFAHLEHGTRWERMAVVARSGAQVTALRRALASASVPVAVLGSDVPLREEPAVRPLLDAVRCVLPDGTVGSAALDAETAARLLCSPLGGLDTVGLRRVRRALRAEELAGGGGRGSDALLVEALTEPGRTAGLPPGVRRQVERLARVLATGRTAALAATADPQTVLWALWDAAALAEPWRRASLAGGTAGARADRDLDAVLALFRAAETFVDRMPQAPAGAFVDWVLGQDLPADTIAARADRDAVAVLTPAGAAGREWDIVVVAGVQEGVWPDLRLRDSLLGAQTLVELLAGREPDAGQLGAGARAAVLSDELRSFHVAVSRARERVLVTAVADTDSQPSPFLELVDPCDDDVDPRKVTTPSPLDLRGLVAQVRSRLESSVLRGRPDAAAVAMLARLARAGVEGADPGAWHGLAEPSSDAPLWPEGEKVTVSPSKIETAATCALRWALEAAGGTAAESSGQSLGTLVHAIAQTYPTGTHDELLAELDRRWPELGLPDGWPTTVQRRRAESMVRRLAQYVRSAGEPLLVEAPFTLELDRAVVRGSIDRIERARPTGDGADGDDGTERVTVSDLKTGRTAPTAAQALENPQLGAYQLAVDAGAVEGLPPGARSAGAQLVFVSDVNRSAAALRTQAPLEDDGDGTSWARRRIEEVAGHMSAATFAASENEMCSRCPVRRSCPARDEGAQVVE</sequence>
<evidence type="ECO:0000256" key="8">
    <source>
        <dbReference type="ARBA" id="ARBA00022840"/>
    </source>
</evidence>
<evidence type="ECO:0000256" key="3">
    <source>
        <dbReference type="ARBA" id="ARBA00022741"/>
    </source>
</evidence>
<keyword evidence="11" id="KW-0413">Isomerase</keyword>
<feature type="binding site" evidence="15">
    <location>
        <begin position="72"/>
        <end position="79"/>
    </location>
    <ligand>
        <name>ATP</name>
        <dbReference type="ChEBI" id="CHEBI:30616"/>
    </ligand>
</feature>
<dbReference type="EMBL" id="BJLR01000001">
    <property type="protein sequence ID" value="GEA86138.1"/>
    <property type="molecule type" value="Genomic_DNA"/>
</dbReference>
<evidence type="ECO:0000256" key="11">
    <source>
        <dbReference type="ARBA" id="ARBA00023235"/>
    </source>
</evidence>
<dbReference type="PROSITE" id="PS51198">
    <property type="entry name" value="UVRD_HELICASE_ATP_BIND"/>
    <property type="match status" value="1"/>
</dbReference>
<keyword evidence="4" id="KW-0227">DNA damage</keyword>
<dbReference type="InterPro" id="IPR011604">
    <property type="entry name" value="PDDEXK-like_dom_sf"/>
</dbReference>
<keyword evidence="8 15" id="KW-0067">ATP-binding</keyword>
<name>A0A4Y3KTE0_9CELL</name>
<keyword evidence="3 15" id="KW-0547">Nucleotide-binding</keyword>
<evidence type="ECO:0000256" key="5">
    <source>
        <dbReference type="ARBA" id="ARBA00022801"/>
    </source>
</evidence>
<dbReference type="GO" id="GO:0033202">
    <property type="term" value="C:DNA helicase complex"/>
    <property type="evidence" value="ECO:0007669"/>
    <property type="project" value="TreeGrafter"/>
</dbReference>
<dbReference type="Gene3D" id="3.90.320.10">
    <property type="match status" value="1"/>
</dbReference>
<evidence type="ECO:0000256" key="6">
    <source>
        <dbReference type="ARBA" id="ARBA00022806"/>
    </source>
</evidence>
<comment type="similarity">
    <text evidence="1">Belongs to the helicase family. UvrD subfamily.</text>
</comment>
<evidence type="ECO:0000313" key="18">
    <source>
        <dbReference type="EMBL" id="GEA86138.1"/>
    </source>
</evidence>
<keyword evidence="7" id="KW-0269">Exonuclease</keyword>
<evidence type="ECO:0000256" key="9">
    <source>
        <dbReference type="ARBA" id="ARBA00023125"/>
    </source>
</evidence>
<organism evidence="18 19">
    <name type="scientific">Cellulomonas cellasea</name>
    <dbReference type="NCBI Taxonomy" id="43670"/>
    <lineage>
        <taxon>Bacteria</taxon>
        <taxon>Bacillati</taxon>
        <taxon>Actinomycetota</taxon>
        <taxon>Actinomycetes</taxon>
        <taxon>Micrococcales</taxon>
        <taxon>Cellulomonadaceae</taxon>
        <taxon>Cellulomonas</taxon>
    </lineage>
</organism>
<dbReference type="PANTHER" id="PTHR11070:SF59">
    <property type="entry name" value="DNA 3'-5' HELICASE"/>
    <property type="match status" value="1"/>
</dbReference>
<comment type="catalytic activity">
    <reaction evidence="12">
        <text>Couples ATP hydrolysis with the unwinding of duplex DNA by translocating in the 3'-5' direction.</text>
        <dbReference type="EC" id="5.6.2.4"/>
    </reaction>
</comment>
<dbReference type="GO" id="GO:0005829">
    <property type="term" value="C:cytosol"/>
    <property type="evidence" value="ECO:0007669"/>
    <property type="project" value="TreeGrafter"/>
</dbReference>
<comment type="catalytic activity">
    <reaction evidence="14">
        <text>ATP + H2O = ADP + phosphate + H(+)</text>
        <dbReference type="Rhea" id="RHEA:13065"/>
        <dbReference type="ChEBI" id="CHEBI:15377"/>
        <dbReference type="ChEBI" id="CHEBI:15378"/>
        <dbReference type="ChEBI" id="CHEBI:30616"/>
        <dbReference type="ChEBI" id="CHEBI:43474"/>
        <dbReference type="ChEBI" id="CHEBI:456216"/>
        <dbReference type="EC" id="5.6.2.4"/>
    </reaction>
</comment>
<evidence type="ECO:0000256" key="2">
    <source>
        <dbReference type="ARBA" id="ARBA00022722"/>
    </source>
</evidence>
<dbReference type="InterPro" id="IPR000212">
    <property type="entry name" value="DNA_helicase_UvrD/REP"/>
</dbReference>
<evidence type="ECO:0000313" key="19">
    <source>
        <dbReference type="Proteomes" id="UP000317046"/>
    </source>
</evidence>
<dbReference type="GO" id="GO:0005524">
    <property type="term" value="F:ATP binding"/>
    <property type="evidence" value="ECO:0007669"/>
    <property type="project" value="UniProtKB-UniRule"/>
</dbReference>
<dbReference type="Pfam" id="PF12705">
    <property type="entry name" value="PDDEXK_1"/>
    <property type="match status" value="1"/>
</dbReference>
<dbReference type="EC" id="5.6.2.4" evidence="13"/>
<dbReference type="Proteomes" id="UP000317046">
    <property type="component" value="Unassembled WGS sequence"/>
</dbReference>
<keyword evidence="6 15" id="KW-0347">Helicase</keyword>
<keyword evidence="19" id="KW-1185">Reference proteome</keyword>
<dbReference type="InterPro" id="IPR027417">
    <property type="entry name" value="P-loop_NTPase"/>
</dbReference>
<keyword evidence="9" id="KW-0238">DNA-binding</keyword>
<dbReference type="InterPro" id="IPR013986">
    <property type="entry name" value="DExx_box_DNA_helicase_dom_sf"/>
</dbReference>
<dbReference type="SUPFAM" id="SSF52540">
    <property type="entry name" value="P-loop containing nucleoside triphosphate hydrolases"/>
    <property type="match status" value="1"/>
</dbReference>
<dbReference type="PANTHER" id="PTHR11070">
    <property type="entry name" value="UVRD / RECB / PCRA DNA HELICASE FAMILY MEMBER"/>
    <property type="match status" value="1"/>
</dbReference>
<dbReference type="Gene3D" id="3.40.50.300">
    <property type="entry name" value="P-loop containing nucleotide triphosphate hydrolases"/>
    <property type="match status" value="2"/>
</dbReference>
<evidence type="ECO:0000256" key="4">
    <source>
        <dbReference type="ARBA" id="ARBA00022763"/>
    </source>
</evidence>
<dbReference type="GO" id="GO:0003677">
    <property type="term" value="F:DNA binding"/>
    <property type="evidence" value="ECO:0007669"/>
    <property type="project" value="UniProtKB-KW"/>
</dbReference>
<evidence type="ECO:0000259" key="16">
    <source>
        <dbReference type="PROSITE" id="PS51198"/>
    </source>
</evidence>
<dbReference type="PROSITE" id="PS51217">
    <property type="entry name" value="UVRD_HELICASE_CTER"/>
    <property type="match status" value="1"/>
</dbReference>
<evidence type="ECO:0000256" key="7">
    <source>
        <dbReference type="ARBA" id="ARBA00022839"/>
    </source>
</evidence>
<evidence type="ECO:0000256" key="10">
    <source>
        <dbReference type="ARBA" id="ARBA00023204"/>
    </source>
</evidence>
<dbReference type="InterPro" id="IPR014016">
    <property type="entry name" value="UvrD-like_ATP-bd"/>
</dbReference>
<evidence type="ECO:0000256" key="1">
    <source>
        <dbReference type="ARBA" id="ARBA00009922"/>
    </source>
</evidence>
<feature type="domain" description="UvrD-like helicase C-terminal" evidence="17">
    <location>
        <begin position="365"/>
        <end position="669"/>
    </location>
</feature>
<protein>
    <recommendedName>
        <fullName evidence="13">DNA 3'-5' helicase</fullName>
        <ecNumber evidence="13">5.6.2.4</ecNumber>
    </recommendedName>
</protein>
<dbReference type="GO" id="GO:0004527">
    <property type="term" value="F:exonuclease activity"/>
    <property type="evidence" value="ECO:0007669"/>
    <property type="project" value="UniProtKB-KW"/>
</dbReference>
<keyword evidence="2" id="KW-0540">Nuclease</keyword>
<keyword evidence="10" id="KW-0234">DNA repair</keyword>
<dbReference type="GO" id="GO:0043138">
    <property type="term" value="F:3'-5' DNA helicase activity"/>
    <property type="evidence" value="ECO:0007669"/>
    <property type="project" value="UniProtKB-EC"/>
</dbReference>
<dbReference type="InterPro" id="IPR014017">
    <property type="entry name" value="DNA_helicase_UvrD-like_C"/>
</dbReference>
<dbReference type="AlphaFoldDB" id="A0A4Y3KTE0"/>
<dbReference type="InterPro" id="IPR038726">
    <property type="entry name" value="PDDEXK_AddAB-type"/>
</dbReference>
<evidence type="ECO:0000256" key="15">
    <source>
        <dbReference type="PROSITE-ProRule" id="PRU00560"/>
    </source>
</evidence>
<dbReference type="Gene3D" id="1.10.10.160">
    <property type="match status" value="1"/>
</dbReference>
<accession>A0A4Y3KTE0</accession>
<dbReference type="Pfam" id="PF00580">
    <property type="entry name" value="UvrD-helicase"/>
    <property type="match status" value="1"/>
</dbReference>
<comment type="caution">
    <text evidence="18">The sequence shown here is derived from an EMBL/GenBank/DDBJ whole genome shotgun (WGS) entry which is preliminary data.</text>
</comment>
<gene>
    <name evidence="18" type="ORF">CCE01nite_00870</name>
</gene>
<feature type="domain" description="UvrD-like helicase ATP-binding" evidence="16">
    <location>
        <begin position="51"/>
        <end position="361"/>
    </location>
</feature>
<dbReference type="Gene3D" id="1.10.486.10">
    <property type="entry name" value="PCRA, domain 4"/>
    <property type="match status" value="1"/>
</dbReference>
<evidence type="ECO:0000256" key="14">
    <source>
        <dbReference type="ARBA" id="ARBA00048988"/>
    </source>
</evidence>
<dbReference type="GO" id="GO:0000725">
    <property type="term" value="P:recombinational repair"/>
    <property type="evidence" value="ECO:0007669"/>
    <property type="project" value="TreeGrafter"/>
</dbReference>
<keyword evidence="5 15" id="KW-0378">Hydrolase</keyword>
<reference evidence="18" key="1">
    <citation type="submission" date="2019-06" db="EMBL/GenBank/DDBJ databases">
        <title>Whole genome shotgun sequence of Cellulomonas cellasea NBRC 3753.</title>
        <authorList>
            <person name="Hosoyama A."/>
            <person name="Uohara A."/>
            <person name="Ohji S."/>
            <person name="Ichikawa N."/>
        </authorList>
    </citation>
    <scope>NUCLEOTIDE SEQUENCE [LARGE SCALE GENOMIC DNA]</scope>
    <source>
        <strain evidence="18">NBRC 3753</strain>
    </source>
</reference>
<evidence type="ECO:0000256" key="12">
    <source>
        <dbReference type="ARBA" id="ARBA00034617"/>
    </source>
</evidence>
<evidence type="ECO:0000256" key="13">
    <source>
        <dbReference type="ARBA" id="ARBA00034808"/>
    </source>
</evidence>
<evidence type="ECO:0000259" key="17">
    <source>
        <dbReference type="PROSITE" id="PS51217"/>
    </source>
</evidence>
<proteinExistence type="inferred from homology"/>